<dbReference type="Proteomes" id="UP000186601">
    <property type="component" value="Unassembled WGS sequence"/>
</dbReference>
<reference evidence="1 2" key="1">
    <citation type="submission" date="2018-02" db="EMBL/GenBank/DDBJ databases">
        <title>Genome sequence of the basidiomycete white-rot fungus Phlebia centrifuga.</title>
        <authorList>
            <person name="Granchi Z."/>
            <person name="Peng M."/>
            <person name="de Vries R.P."/>
            <person name="Hilden K."/>
            <person name="Makela M.R."/>
            <person name="Grigoriev I."/>
            <person name="Riley R."/>
        </authorList>
    </citation>
    <scope>NUCLEOTIDE SEQUENCE [LARGE SCALE GENOMIC DNA]</scope>
    <source>
        <strain evidence="1 2">FBCC195</strain>
    </source>
</reference>
<keyword evidence="2" id="KW-1185">Reference proteome</keyword>
<accession>A0A2R6NGL4</accession>
<dbReference type="EMBL" id="MLYV02001272">
    <property type="protein sequence ID" value="PSR71530.1"/>
    <property type="molecule type" value="Genomic_DNA"/>
</dbReference>
<protein>
    <submittedName>
        <fullName evidence="1">Uncharacterized protein</fullName>
    </submittedName>
</protein>
<comment type="caution">
    <text evidence="1">The sequence shown here is derived from an EMBL/GenBank/DDBJ whole genome shotgun (WGS) entry which is preliminary data.</text>
</comment>
<gene>
    <name evidence="1" type="ORF">PHLCEN_2v12581</name>
</gene>
<evidence type="ECO:0000313" key="2">
    <source>
        <dbReference type="Proteomes" id="UP000186601"/>
    </source>
</evidence>
<dbReference type="AlphaFoldDB" id="A0A2R6NGL4"/>
<evidence type="ECO:0000313" key="1">
    <source>
        <dbReference type="EMBL" id="PSR71530.1"/>
    </source>
</evidence>
<organism evidence="1 2">
    <name type="scientific">Hermanssonia centrifuga</name>
    <dbReference type="NCBI Taxonomy" id="98765"/>
    <lineage>
        <taxon>Eukaryota</taxon>
        <taxon>Fungi</taxon>
        <taxon>Dikarya</taxon>
        <taxon>Basidiomycota</taxon>
        <taxon>Agaricomycotina</taxon>
        <taxon>Agaricomycetes</taxon>
        <taxon>Polyporales</taxon>
        <taxon>Meruliaceae</taxon>
        <taxon>Hermanssonia</taxon>
    </lineage>
</organism>
<sequence>MLYTTPCGGTEGKYQYARLPSKAVSGVAEDTVLGREADVTSANYQSCRKENFRFGTEA</sequence>
<proteinExistence type="predicted"/>
<name>A0A2R6NGL4_9APHY</name>